<sequence length="200" mass="23488">MTNNIFESKEKLFDRWAPNYDFLLTTVFYQAVHKRLLEYVKLPERPNVLDLGCGTGRLLNRLADRFPELQGTGLDLSTQMLRQARQRNQHRPRLIFVRGNAESLPFVNNQFDAVFNTISFLHYPNPERVFAQVSRVLRPQGHFYLVDWAFDRRLSMSQVNIRFYSSQQREQLGATVGLKCLGHYYLLSKVLLTIFNKDTK</sequence>
<proteinExistence type="predicted"/>
<keyword evidence="2" id="KW-0808">Transferase</keyword>
<dbReference type="Gene3D" id="3.40.50.150">
    <property type="entry name" value="Vaccinia Virus protein VP39"/>
    <property type="match status" value="1"/>
</dbReference>
<protein>
    <submittedName>
        <fullName evidence="2">SAM-dependent methyltransferase</fullName>
    </submittedName>
</protein>
<evidence type="ECO:0000313" key="3">
    <source>
        <dbReference type="Proteomes" id="UP000186868"/>
    </source>
</evidence>
<evidence type="ECO:0000313" key="2">
    <source>
        <dbReference type="EMBL" id="OKH24512.1"/>
    </source>
</evidence>
<dbReference type="Pfam" id="PF13649">
    <property type="entry name" value="Methyltransf_25"/>
    <property type="match status" value="1"/>
</dbReference>
<dbReference type="GO" id="GO:0008168">
    <property type="term" value="F:methyltransferase activity"/>
    <property type="evidence" value="ECO:0007669"/>
    <property type="project" value="UniProtKB-KW"/>
</dbReference>
<dbReference type="InterPro" id="IPR041698">
    <property type="entry name" value="Methyltransf_25"/>
</dbReference>
<dbReference type="STRING" id="1921803.NIES593_07500"/>
<feature type="domain" description="Methyltransferase" evidence="1">
    <location>
        <begin position="48"/>
        <end position="141"/>
    </location>
</feature>
<dbReference type="RefSeq" id="WP_073598993.1">
    <property type="nucleotide sequence ID" value="NZ_MRCB01000006.1"/>
</dbReference>
<dbReference type="SUPFAM" id="SSF53335">
    <property type="entry name" value="S-adenosyl-L-methionine-dependent methyltransferases"/>
    <property type="match status" value="1"/>
</dbReference>
<accession>A0A1U7HLP7</accession>
<comment type="caution">
    <text evidence="2">The sequence shown here is derived from an EMBL/GenBank/DDBJ whole genome shotgun (WGS) entry which is preliminary data.</text>
</comment>
<dbReference type="Proteomes" id="UP000186868">
    <property type="component" value="Unassembled WGS sequence"/>
</dbReference>
<keyword evidence="3" id="KW-1185">Reference proteome</keyword>
<name>A0A1U7HLP7_9CYAN</name>
<keyword evidence="2" id="KW-0489">Methyltransferase</keyword>
<organism evidence="2 3">
    <name type="scientific">Hydrococcus rivularis NIES-593</name>
    <dbReference type="NCBI Taxonomy" id="1921803"/>
    <lineage>
        <taxon>Bacteria</taxon>
        <taxon>Bacillati</taxon>
        <taxon>Cyanobacteriota</taxon>
        <taxon>Cyanophyceae</taxon>
        <taxon>Pleurocapsales</taxon>
        <taxon>Hydrococcaceae</taxon>
        <taxon>Hydrococcus</taxon>
    </lineage>
</organism>
<dbReference type="PANTHER" id="PTHR43591">
    <property type="entry name" value="METHYLTRANSFERASE"/>
    <property type="match status" value="1"/>
</dbReference>
<dbReference type="EMBL" id="MRCB01000006">
    <property type="protein sequence ID" value="OKH24512.1"/>
    <property type="molecule type" value="Genomic_DNA"/>
</dbReference>
<evidence type="ECO:0000259" key="1">
    <source>
        <dbReference type="Pfam" id="PF13649"/>
    </source>
</evidence>
<reference evidence="2 3" key="1">
    <citation type="submission" date="2016-11" db="EMBL/GenBank/DDBJ databases">
        <title>Draft Genome Sequences of Nine Cyanobacterial Strains from Diverse Habitats.</title>
        <authorList>
            <person name="Zhu T."/>
            <person name="Hou S."/>
            <person name="Lu X."/>
            <person name="Hess W.R."/>
        </authorList>
    </citation>
    <scope>NUCLEOTIDE SEQUENCE [LARGE SCALE GENOMIC DNA]</scope>
    <source>
        <strain evidence="2 3">NIES-593</strain>
    </source>
</reference>
<dbReference type="CDD" id="cd02440">
    <property type="entry name" value="AdoMet_MTases"/>
    <property type="match status" value="1"/>
</dbReference>
<dbReference type="InterPro" id="IPR029063">
    <property type="entry name" value="SAM-dependent_MTases_sf"/>
</dbReference>
<dbReference type="OrthoDB" id="9772751at2"/>
<dbReference type="GO" id="GO:0032259">
    <property type="term" value="P:methylation"/>
    <property type="evidence" value="ECO:0007669"/>
    <property type="project" value="UniProtKB-KW"/>
</dbReference>
<dbReference type="AlphaFoldDB" id="A0A1U7HLP7"/>
<gene>
    <name evidence="2" type="ORF">NIES593_07500</name>
</gene>